<dbReference type="InParanoid" id="E9HWU4"/>
<name>E9HWU4_DAPPU</name>
<organism evidence="1 2">
    <name type="scientific">Daphnia pulex</name>
    <name type="common">Water flea</name>
    <dbReference type="NCBI Taxonomy" id="6669"/>
    <lineage>
        <taxon>Eukaryota</taxon>
        <taxon>Metazoa</taxon>
        <taxon>Ecdysozoa</taxon>
        <taxon>Arthropoda</taxon>
        <taxon>Crustacea</taxon>
        <taxon>Branchiopoda</taxon>
        <taxon>Diplostraca</taxon>
        <taxon>Cladocera</taxon>
        <taxon>Anomopoda</taxon>
        <taxon>Daphniidae</taxon>
        <taxon>Daphnia</taxon>
    </lineage>
</organism>
<evidence type="ECO:0000313" key="2">
    <source>
        <dbReference type="Proteomes" id="UP000000305"/>
    </source>
</evidence>
<protein>
    <submittedName>
        <fullName evidence="1">Uncharacterized protein</fullName>
    </submittedName>
</protein>
<gene>
    <name evidence="1" type="ORF">DAPPUDRAFT_334987</name>
</gene>
<dbReference type="AlphaFoldDB" id="E9HWU4"/>
<dbReference type="PhylomeDB" id="E9HWU4"/>
<sequence length="157" mass="18283">MCFTKQRFRDGDFRIKCNKKDYIADRDYWQPDFRSFGKYFLDNFGSLDNTSHEILSSTHYLNESCSTEKAIGIKENFPVRVERNPEQKIPYMAALVDGRKVREVVLDINGHDPCLIRIHRDMKKLYSFVNATSVHQFQESDILAANKVVIGHFGKAE</sequence>
<reference evidence="1 2" key="1">
    <citation type="journal article" date="2011" name="Science">
        <title>The ecoresponsive genome of Daphnia pulex.</title>
        <authorList>
            <person name="Colbourne J.K."/>
            <person name="Pfrender M.E."/>
            <person name="Gilbert D."/>
            <person name="Thomas W.K."/>
            <person name="Tucker A."/>
            <person name="Oakley T.H."/>
            <person name="Tokishita S."/>
            <person name="Aerts A."/>
            <person name="Arnold G.J."/>
            <person name="Basu M.K."/>
            <person name="Bauer D.J."/>
            <person name="Caceres C.E."/>
            <person name="Carmel L."/>
            <person name="Casola C."/>
            <person name="Choi J.H."/>
            <person name="Detter J.C."/>
            <person name="Dong Q."/>
            <person name="Dusheyko S."/>
            <person name="Eads B.D."/>
            <person name="Frohlich T."/>
            <person name="Geiler-Samerotte K.A."/>
            <person name="Gerlach D."/>
            <person name="Hatcher P."/>
            <person name="Jogdeo S."/>
            <person name="Krijgsveld J."/>
            <person name="Kriventseva E.V."/>
            <person name="Kultz D."/>
            <person name="Laforsch C."/>
            <person name="Lindquist E."/>
            <person name="Lopez J."/>
            <person name="Manak J.R."/>
            <person name="Muller J."/>
            <person name="Pangilinan J."/>
            <person name="Patwardhan R.P."/>
            <person name="Pitluck S."/>
            <person name="Pritham E.J."/>
            <person name="Rechtsteiner A."/>
            <person name="Rho M."/>
            <person name="Rogozin I.B."/>
            <person name="Sakarya O."/>
            <person name="Salamov A."/>
            <person name="Schaack S."/>
            <person name="Shapiro H."/>
            <person name="Shiga Y."/>
            <person name="Skalitzky C."/>
            <person name="Smith Z."/>
            <person name="Souvorov A."/>
            <person name="Sung W."/>
            <person name="Tang Z."/>
            <person name="Tsuchiya D."/>
            <person name="Tu H."/>
            <person name="Vos H."/>
            <person name="Wang M."/>
            <person name="Wolf Y.I."/>
            <person name="Yamagata H."/>
            <person name="Yamada T."/>
            <person name="Ye Y."/>
            <person name="Shaw J.R."/>
            <person name="Andrews J."/>
            <person name="Crease T.J."/>
            <person name="Tang H."/>
            <person name="Lucas S.M."/>
            <person name="Robertson H.M."/>
            <person name="Bork P."/>
            <person name="Koonin E.V."/>
            <person name="Zdobnov E.M."/>
            <person name="Grigoriev I.V."/>
            <person name="Lynch M."/>
            <person name="Boore J.L."/>
        </authorList>
    </citation>
    <scope>NUCLEOTIDE SEQUENCE [LARGE SCALE GENOMIC DNA]</scope>
</reference>
<evidence type="ECO:0000313" key="1">
    <source>
        <dbReference type="EMBL" id="EFX63789.1"/>
    </source>
</evidence>
<dbReference type="HOGENOM" id="CLU_1679696_0_0_1"/>
<proteinExistence type="predicted"/>
<dbReference type="Proteomes" id="UP000000305">
    <property type="component" value="Unassembled WGS sequence"/>
</dbReference>
<accession>E9HWU4</accession>
<dbReference type="EMBL" id="GL732959">
    <property type="protein sequence ID" value="EFX63789.1"/>
    <property type="molecule type" value="Genomic_DNA"/>
</dbReference>
<dbReference type="KEGG" id="dpx:DAPPUDRAFT_334987"/>
<keyword evidence="2" id="KW-1185">Reference proteome</keyword>